<reference evidence="6" key="1">
    <citation type="submission" date="2021-02" db="EMBL/GenBank/DDBJ databases">
        <authorList>
            <person name="Nowell W R."/>
        </authorList>
    </citation>
    <scope>NUCLEOTIDE SEQUENCE</scope>
</reference>
<dbReference type="GO" id="GO:0008270">
    <property type="term" value="F:zinc ion binding"/>
    <property type="evidence" value="ECO:0007669"/>
    <property type="project" value="UniProtKB-KW"/>
</dbReference>
<proteinExistence type="predicted"/>
<dbReference type="Proteomes" id="UP000663833">
    <property type="component" value="Unassembled WGS sequence"/>
</dbReference>
<dbReference type="PROSITE" id="PS50089">
    <property type="entry name" value="ZF_RING_2"/>
    <property type="match status" value="1"/>
</dbReference>
<dbReference type="Proteomes" id="UP000663851">
    <property type="component" value="Unassembled WGS sequence"/>
</dbReference>
<dbReference type="GO" id="GO:0061630">
    <property type="term" value="F:ubiquitin protein ligase activity"/>
    <property type="evidence" value="ECO:0007669"/>
    <property type="project" value="UniProtKB-EC"/>
</dbReference>
<name>A0A820JRK6_9BILA</name>
<dbReference type="InterPro" id="IPR013083">
    <property type="entry name" value="Znf_RING/FYVE/PHD"/>
</dbReference>
<dbReference type="GO" id="GO:0005737">
    <property type="term" value="C:cytoplasm"/>
    <property type="evidence" value="ECO:0007669"/>
    <property type="project" value="TreeGrafter"/>
</dbReference>
<dbReference type="Gene3D" id="3.30.40.10">
    <property type="entry name" value="Zinc/RING finger domain, C3HC4 (zinc finger)"/>
    <property type="match status" value="1"/>
</dbReference>
<keyword evidence="2" id="KW-0862">Zinc</keyword>
<evidence type="ECO:0000259" key="4">
    <source>
        <dbReference type="PROSITE" id="PS50089"/>
    </source>
</evidence>
<dbReference type="PANTHER" id="PTHR22996:SF0">
    <property type="entry name" value="RE60872P-RELATED"/>
    <property type="match status" value="1"/>
</dbReference>
<evidence type="ECO:0000256" key="1">
    <source>
        <dbReference type="ARBA" id="ARBA00022771"/>
    </source>
</evidence>
<dbReference type="EMBL" id="CAJOBO010001031">
    <property type="protein sequence ID" value="CAF4328287.1"/>
    <property type="molecule type" value="Genomic_DNA"/>
</dbReference>
<dbReference type="PANTHER" id="PTHR22996">
    <property type="entry name" value="MAHOGUNIN"/>
    <property type="match status" value="1"/>
</dbReference>
<protein>
    <recommendedName>
        <fullName evidence="4">RING-type domain-containing protein</fullName>
    </recommendedName>
</protein>
<evidence type="ECO:0000256" key="3">
    <source>
        <dbReference type="PROSITE-ProRule" id="PRU00175"/>
    </source>
</evidence>
<accession>A0A820JRK6</accession>
<gene>
    <name evidence="6" type="ORF">HFQ381_LOCUS15277</name>
    <name evidence="5" type="ORF">LUA448_LOCUS23195</name>
</gene>
<sequence length="550" mass="63759">MDTPGYNQCLFLDNSNHFLSFLFYMGIYYSLISAFSSPASTNNRDAHSILRLKSLKKRRRRHKRHHLLNHFFLGASQFFANRQTHTCLFHEYYTLNSSSDTLSPVNLHLSLPESTLTTTIIRPIKCTIAIRRDSLKLIHFDDDWYTIDFIFDADRPVEIYIYFMAHEIHAHNIGSLSYMCCTKTKQSVTFKQYHAFTRPAGHGQVFSSIKHGIRFPLSVVNEEHYECTMAERLYPIVIVCKAINAKLIKNPKTICGTVVNHHEDVSTTVFPKFDQYHIVLATVRYFQLNSRTTTTTAIPSDHASVILLSQKHVFNGIIFKLFEIYGTENHHFKFATNNVHDRRKSTTRRKLLIKAVTTSSIAKNESLSVTNLPNRINDTSLFNQANKQTRKTKKSLSCLDLIMNNRNESTCVICLTDIRNVLLLPCRHLCLCRSCAENLKFQSANCPICRIPFRALLEINALRHREFHHCYNDEYDEHLYENISIIDALNLATTITKKDSFKQITTDDFRINHKPISPIDFKYFCSEHLYNICDITKIFYSLCIDRANVP</sequence>
<comment type="caution">
    <text evidence="6">The sequence shown here is derived from an EMBL/GenBank/DDBJ whole genome shotgun (WGS) entry which is preliminary data.</text>
</comment>
<evidence type="ECO:0000256" key="2">
    <source>
        <dbReference type="ARBA" id="ARBA00022833"/>
    </source>
</evidence>
<feature type="domain" description="RING-type" evidence="4">
    <location>
        <begin position="411"/>
        <end position="450"/>
    </location>
</feature>
<evidence type="ECO:0000313" key="6">
    <source>
        <dbReference type="EMBL" id="CAF4328287.1"/>
    </source>
</evidence>
<dbReference type="EMBL" id="CAJNYD010002979">
    <property type="protein sequence ID" value="CAF3468632.1"/>
    <property type="molecule type" value="Genomic_DNA"/>
</dbReference>
<keyword evidence="1 3" id="KW-0479">Metal-binding</keyword>
<evidence type="ECO:0000313" key="7">
    <source>
        <dbReference type="Proteomes" id="UP000663851"/>
    </source>
</evidence>
<organism evidence="6 7">
    <name type="scientific">Rotaria socialis</name>
    <dbReference type="NCBI Taxonomy" id="392032"/>
    <lineage>
        <taxon>Eukaryota</taxon>
        <taxon>Metazoa</taxon>
        <taxon>Spiralia</taxon>
        <taxon>Gnathifera</taxon>
        <taxon>Rotifera</taxon>
        <taxon>Eurotatoria</taxon>
        <taxon>Bdelloidea</taxon>
        <taxon>Philodinida</taxon>
        <taxon>Philodinidae</taxon>
        <taxon>Rotaria</taxon>
    </lineage>
</organism>
<dbReference type="InterPro" id="IPR045194">
    <property type="entry name" value="MGRN1/RNF157-like"/>
</dbReference>
<dbReference type="GO" id="GO:0016567">
    <property type="term" value="P:protein ubiquitination"/>
    <property type="evidence" value="ECO:0007669"/>
    <property type="project" value="TreeGrafter"/>
</dbReference>
<dbReference type="Pfam" id="PF13920">
    <property type="entry name" value="zf-C3HC4_3"/>
    <property type="match status" value="1"/>
</dbReference>
<dbReference type="InterPro" id="IPR001841">
    <property type="entry name" value="Znf_RING"/>
</dbReference>
<keyword evidence="1 3" id="KW-0863">Zinc-finger</keyword>
<evidence type="ECO:0000313" key="5">
    <source>
        <dbReference type="EMBL" id="CAF3468632.1"/>
    </source>
</evidence>
<dbReference type="SUPFAM" id="SSF57850">
    <property type="entry name" value="RING/U-box"/>
    <property type="match status" value="1"/>
</dbReference>
<dbReference type="SMART" id="SM00184">
    <property type="entry name" value="RING"/>
    <property type="match status" value="1"/>
</dbReference>
<dbReference type="AlphaFoldDB" id="A0A820JRK6"/>